<gene>
    <name evidence="2" type="ORF">GCM10011607_18780</name>
</gene>
<accession>A0ABQ1J689</accession>
<reference evidence="3" key="1">
    <citation type="journal article" date="2019" name="Int. J. Syst. Evol. Microbiol.">
        <title>The Global Catalogue of Microorganisms (GCM) 10K type strain sequencing project: providing services to taxonomists for standard genome sequencing and annotation.</title>
        <authorList>
            <consortium name="The Broad Institute Genomics Platform"/>
            <consortium name="The Broad Institute Genome Sequencing Center for Infectious Disease"/>
            <person name="Wu L."/>
            <person name="Ma J."/>
        </authorList>
    </citation>
    <scope>NUCLEOTIDE SEQUENCE [LARGE SCALE GENOMIC DNA]</scope>
    <source>
        <strain evidence="3">CGMCC 1.15339</strain>
    </source>
</reference>
<dbReference type="Pfam" id="PF05345">
    <property type="entry name" value="He_PIG"/>
    <property type="match status" value="2"/>
</dbReference>
<dbReference type="InterPro" id="IPR006644">
    <property type="entry name" value="Cadg"/>
</dbReference>
<evidence type="ECO:0000313" key="3">
    <source>
        <dbReference type="Proteomes" id="UP000617555"/>
    </source>
</evidence>
<organism evidence="2 3">
    <name type="scientific">Shewanella inventionis</name>
    <dbReference type="NCBI Taxonomy" id="1738770"/>
    <lineage>
        <taxon>Bacteria</taxon>
        <taxon>Pseudomonadati</taxon>
        <taxon>Pseudomonadota</taxon>
        <taxon>Gammaproteobacteria</taxon>
        <taxon>Alteromonadales</taxon>
        <taxon>Shewanellaceae</taxon>
        <taxon>Shewanella</taxon>
    </lineage>
</organism>
<dbReference type="InterPro" id="IPR015919">
    <property type="entry name" value="Cadherin-like_sf"/>
</dbReference>
<evidence type="ECO:0000313" key="2">
    <source>
        <dbReference type="EMBL" id="GGB58433.1"/>
    </source>
</evidence>
<dbReference type="RefSeq" id="WP_188739102.1">
    <property type="nucleotide sequence ID" value="NZ_BMII01000014.1"/>
</dbReference>
<dbReference type="SMART" id="SM00736">
    <property type="entry name" value="CADG"/>
    <property type="match status" value="1"/>
</dbReference>
<dbReference type="Gene3D" id="2.60.40.10">
    <property type="entry name" value="Immunoglobulins"/>
    <property type="match status" value="2"/>
</dbReference>
<proteinExistence type="predicted"/>
<dbReference type="Proteomes" id="UP000617555">
    <property type="component" value="Unassembled WGS sequence"/>
</dbReference>
<dbReference type="EMBL" id="BMII01000014">
    <property type="protein sequence ID" value="GGB58433.1"/>
    <property type="molecule type" value="Genomic_DNA"/>
</dbReference>
<evidence type="ECO:0000259" key="1">
    <source>
        <dbReference type="SMART" id="SM00736"/>
    </source>
</evidence>
<dbReference type="InterPro" id="IPR013783">
    <property type="entry name" value="Ig-like_fold"/>
</dbReference>
<name>A0ABQ1J689_9GAMM</name>
<dbReference type="SUPFAM" id="SSF49464">
    <property type="entry name" value="Carboxypeptidase regulatory domain-like"/>
    <property type="match status" value="1"/>
</dbReference>
<sequence>MELTQKWRLSIIATALSFVLTGCGSSDDDDDAASNNVAPLISSSAIVTAIEDTQYTYQLAVNDPDDANDGIQLTYTLTNAPNGMTISNTGLISWTPIEGVLTSGAVTVSVRDGGEDNAQSASQSFEVLVTPVNDAPVVSAIAAQSVDSGSTFTYQIQVSDVDDTDTANDIHFELVSGPSGLTISPLGLITYTSAVAETTATDIAVQVTDGGEDGAAPVQVTFNLNEKYFYTISGSLNNYFNGEAISEGVVNLSNGEVVVSTSTSDTQGLFSTKVQDTLLSDRLTLVADATDYSEAALSISRNELTQSHNLLLQPVHASISFDATQASELAVDGNVLVNLPENSLVDLNGNLVSSAVVAELTVINPAIDIEMMPGDMLTTNSANEIVPIESFGGITVSFTDDAGNKLQLATNKEAQIQIPVAGSNPPATIPLYYFNTTSGLWVEEGEAQLVTINGESFYQGNVSHFTTWNADMIYDTILVNGCVQDEEGNLLNGARVISDGRDYLGRSLTFSNMDGTFSIPVKRNSTVLLGATIGFQSRTSIINTDETDITLAECLVLSEALTKITLNWGEAPRDLDSHLFITDTEGNQNHVYYGNSEVTINDTIIYLDVDDVTSYGPEVISIPQFPVEGSYHYYVHNYSGAPDIDSATTRVEFIFRNEQRIFSPPTEGVTEWWHVAKIEKDAEGQLVLTSINEWVDEPVAVQSVSAQARQDVLSVVPIKQINAIVKGLINSKYYDKQVN</sequence>
<comment type="caution">
    <text evidence="2">The sequence shown here is derived from an EMBL/GenBank/DDBJ whole genome shotgun (WGS) entry which is preliminary data.</text>
</comment>
<dbReference type="InterPro" id="IPR008969">
    <property type="entry name" value="CarboxyPept-like_regulatory"/>
</dbReference>
<dbReference type="PROSITE" id="PS51257">
    <property type="entry name" value="PROKAR_LIPOPROTEIN"/>
    <property type="match status" value="1"/>
</dbReference>
<protein>
    <recommendedName>
        <fullName evidence="1">Dystroglycan-type cadherin-like domain-containing protein</fullName>
    </recommendedName>
</protein>
<keyword evidence="3" id="KW-1185">Reference proteome</keyword>
<dbReference type="SUPFAM" id="SSF49313">
    <property type="entry name" value="Cadherin-like"/>
    <property type="match status" value="1"/>
</dbReference>
<feature type="domain" description="Dystroglycan-type cadherin-like" evidence="1">
    <location>
        <begin position="36"/>
        <end position="136"/>
    </location>
</feature>